<accession>A0A418N7U3</accession>
<evidence type="ECO:0000313" key="5">
    <source>
        <dbReference type="Proteomes" id="UP000284189"/>
    </source>
</evidence>
<dbReference type="Pfam" id="PF06452">
    <property type="entry name" value="CBM9_1"/>
    <property type="match status" value="1"/>
</dbReference>
<dbReference type="Proteomes" id="UP000284189">
    <property type="component" value="Unassembled WGS sequence"/>
</dbReference>
<organism evidence="3 5">
    <name type="scientific">Flagellimonas aequoris</name>
    <dbReference type="NCBI Taxonomy" id="2306997"/>
    <lineage>
        <taxon>Bacteria</taxon>
        <taxon>Pseudomonadati</taxon>
        <taxon>Bacteroidota</taxon>
        <taxon>Flavobacteriia</taxon>
        <taxon>Flavobacteriales</taxon>
        <taxon>Flavobacteriaceae</taxon>
        <taxon>Flagellimonas</taxon>
    </lineage>
</organism>
<dbReference type="PANTHER" id="PTHR35532">
    <property type="entry name" value="SIMILAR TO POLYHYDROXYALKANOATE DEPOLYMERASE"/>
    <property type="match status" value="1"/>
</dbReference>
<gene>
    <name evidence="3" type="ORF">D2U88_08535</name>
    <name evidence="4" type="ORF">FQ019_08460</name>
</gene>
<dbReference type="Proteomes" id="UP000321528">
    <property type="component" value="Unassembled WGS sequence"/>
</dbReference>
<dbReference type="InterPro" id="IPR010502">
    <property type="entry name" value="Carb-bd_dom_fam9"/>
</dbReference>
<feature type="domain" description="Carbohydrate-binding" evidence="2">
    <location>
        <begin position="42"/>
        <end position="198"/>
    </location>
</feature>
<dbReference type="Gene3D" id="2.60.40.1190">
    <property type="match status" value="1"/>
</dbReference>
<proteinExistence type="predicted"/>
<dbReference type="CDD" id="cd09620">
    <property type="entry name" value="CBM9_like_3"/>
    <property type="match status" value="1"/>
</dbReference>
<reference evidence="4 6" key="2">
    <citation type="submission" date="2019-07" db="EMBL/GenBank/DDBJ databases">
        <title>Draft genome of two Muricauda strains isolated from deep sea.</title>
        <authorList>
            <person name="Sun C."/>
        </authorList>
    </citation>
    <scope>NUCLEOTIDE SEQUENCE [LARGE SCALE GENOMIC DNA]</scope>
    <source>
        <strain evidence="4 6">NH166</strain>
    </source>
</reference>
<evidence type="ECO:0000259" key="2">
    <source>
        <dbReference type="Pfam" id="PF06452"/>
    </source>
</evidence>
<name>A0A418N7U3_9FLAO</name>
<sequence>MQIIAKRVVFVLGLMAHFVAMSQKTTVPKSIVVYKTQESINVDGMAKEAAWGNAMISDGFMDIEGVTVPTYRTNVRMLWDEEYLYFFAELEEPHVWATLDQRDTVIFYNNDFEIFIDPDGDTHNYYEFEMNALNTVWDLLLVKPYREQGPIVDSWDILGLKTAVKVNGTLNDPSDVDKGWNVEIAMPWSVLTETSESNEVPKGKFWRINFSRVNWDFQLENGKYGRKKDSDGKYLPEHNWVWSPQGVINMHEPEHWGYAYFSPRVAGNHDEFSIPRDEEIRWMLYRFYREQKKFFAKNGMYASKLEDLGEEPILSDGTKIELEMELHRTGWNIWAKSPFTGILYTIREDGKYQHNIN</sequence>
<reference evidence="3 5" key="1">
    <citation type="submission" date="2018-08" db="EMBL/GenBank/DDBJ databases">
        <title>Proposal of Muricauda 72 sp.nov. and Muricauda NH166 sp.nov., isolated from seawater.</title>
        <authorList>
            <person name="Cheng H."/>
            <person name="Wu Y.-H."/>
            <person name="Guo L.-L."/>
            <person name="Xu X.-W."/>
        </authorList>
    </citation>
    <scope>NUCLEOTIDE SEQUENCE [LARGE SCALE GENOMIC DNA]</scope>
    <source>
        <strain evidence="3 5">NH166</strain>
    </source>
</reference>
<dbReference type="EMBL" id="QXFJ01000019">
    <property type="protein sequence ID" value="RIV71166.1"/>
    <property type="molecule type" value="Genomic_DNA"/>
</dbReference>
<dbReference type="EMBL" id="VNWL01000018">
    <property type="protein sequence ID" value="TXK02539.1"/>
    <property type="molecule type" value="Genomic_DNA"/>
</dbReference>
<protein>
    <submittedName>
        <fullName evidence="3">Carbohydrate-binding family 9-like protein</fullName>
    </submittedName>
</protein>
<comment type="caution">
    <text evidence="3">The sequence shown here is derived from an EMBL/GenBank/DDBJ whole genome shotgun (WGS) entry which is preliminary data.</text>
</comment>
<dbReference type="AlphaFoldDB" id="A0A418N7U3"/>
<keyword evidence="6" id="KW-1185">Reference proteome</keyword>
<keyword evidence="1" id="KW-0732">Signal</keyword>
<dbReference type="RefSeq" id="WP_119639943.1">
    <property type="nucleotide sequence ID" value="NZ_QXFJ01000019.1"/>
</dbReference>
<evidence type="ECO:0000313" key="4">
    <source>
        <dbReference type="EMBL" id="TXK02539.1"/>
    </source>
</evidence>
<dbReference type="GO" id="GO:0016052">
    <property type="term" value="P:carbohydrate catabolic process"/>
    <property type="evidence" value="ECO:0007669"/>
    <property type="project" value="InterPro"/>
</dbReference>
<feature type="signal peptide" evidence="1">
    <location>
        <begin position="1"/>
        <end position="22"/>
    </location>
</feature>
<dbReference type="SUPFAM" id="SSF49344">
    <property type="entry name" value="CBD9-like"/>
    <property type="match status" value="1"/>
</dbReference>
<dbReference type="OrthoDB" id="9786766at2"/>
<feature type="chain" id="PRO_5019307497" evidence="1">
    <location>
        <begin position="23"/>
        <end position="357"/>
    </location>
</feature>
<dbReference type="PANTHER" id="PTHR35532:SF5">
    <property type="entry name" value="CARBOHYDRATE-BINDING DOMAIN-CONTAINING PROTEIN"/>
    <property type="match status" value="1"/>
</dbReference>
<evidence type="ECO:0000313" key="6">
    <source>
        <dbReference type="Proteomes" id="UP000321528"/>
    </source>
</evidence>
<evidence type="ECO:0000313" key="3">
    <source>
        <dbReference type="EMBL" id="RIV71166.1"/>
    </source>
</evidence>
<dbReference type="GO" id="GO:0004553">
    <property type="term" value="F:hydrolase activity, hydrolyzing O-glycosyl compounds"/>
    <property type="evidence" value="ECO:0007669"/>
    <property type="project" value="InterPro"/>
</dbReference>
<evidence type="ECO:0000256" key="1">
    <source>
        <dbReference type="SAM" id="SignalP"/>
    </source>
</evidence>
<dbReference type="GO" id="GO:0030246">
    <property type="term" value="F:carbohydrate binding"/>
    <property type="evidence" value="ECO:0007669"/>
    <property type="project" value="InterPro"/>
</dbReference>